<gene>
    <name evidence="1" type="ORF">STEHIDRAFT_163733</name>
</gene>
<sequence>MHTPRTVYLDPITTTGYQGWLASVIIDGLPDTENSSDALKNGPYCQCVYESSGDVCDNQVVNIQYDSGATVSFTMVAFTFLICERPRVTSSSSSSRLGRPDGALH</sequence>
<proteinExistence type="predicted"/>
<dbReference type="OrthoDB" id="64915at2759"/>
<dbReference type="GeneID" id="18802425"/>
<dbReference type="EMBL" id="JH687405">
    <property type="protein sequence ID" value="EIM79374.1"/>
    <property type="molecule type" value="Genomic_DNA"/>
</dbReference>
<dbReference type="RefSeq" id="XP_007311510.1">
    <property type="nucleotide sequence ID" value="XM_007311448.1"/>
</dbReference>
<dbReference type="AlphaFoldDB" id="R7RVX4"/>
<accession>R7RVX4</accession>
<organism evidence="1 2">
    <name type="scientific">Stereum hirsutum (strain FP-91666)</name>
    <name type="common">White-rot fungus</name>
    <dbReference type="NCBI Taxonomy" id="721885"/>
    <lineage>
        <taxon>Eukaryota</taxon>
        <taxon>Fungi</taxon>
        <taxon>Dikarya</taxon>
        <taxon>Basidiomycota</taxon>
        <taxon>Agaricomycotina</taxon>
        <taxon>Agaricomycetes</taxon>
        <taxon>Russulales</taxon>
        <taxon>Stereaceae</taxon>
        <taxon>Stereum</taxon>
    </lineage>
</organism>
<protein>
    <submittedName>
        <fullName evidence="1">Uncharacterized protein</fullName>
    </submittedName>
</protein>
<keyword evidence="2" id="KW-1185">Reference proteome</keyword>
<dbReference type="KEGG" id="shs:STEHIDRAFT_163733"/>
<reference evidence="2" key="1">
    <citation type="journal article" date="2012" name="Science">
        <title>The Paleozoic origin of enzymatic lignin decomposition reconstructed from 31 fungal genomes.</title>
        <authorList>
            <person name="Floudas D."/>
            <person name="Binder M."/>
            <person name="Riley R."/>
            <person name="Barry K."/>
            <person name="Blanchette R.A."/>
            <person name="Henrissat B."/>
            <person name="Martinez A.T."/>
            <person name="Otillar R."/>
            <person name="Spatafora J.W."/>
            <person name="Yadav J.S."/>
            <person name="Aerts A."/>
            <person name="Benoit I."/>
            <person name="Boyd A."/>
            <person name="Carlson A."/>
            <person name="Copeland A."/>
            <person name="Coutinho P.M."/>
            <person name="de Vries R.P."/>
            <person name="Ferreira P."/>
            <person name="Findley K."/>
            <person name="Foster B."/>
            <person name="Gaskell J."/>
            <person name="Glotzer D."/>
            <person name="Gorecki P."/>
            <person name="Heitman J."/>
            <person name="Hesse C."/>
            <person name="Hori C."/>
            <person name="Igarashi K."/>
            <person name="Jurgens J.A."/>
            <person name="Kallen N."/>
            <person name="Kersten P."/>
            <person name="Kohler A."/>
            <person name="Kuees U."/>
            <person name="Kumar T.K.A."/>
            <person name="Kuo A."/>
            <person name="LaButti K."/>
            <person name="Larrondo L.F."/>
            <person name="Lindquist E."/>
            <person name="Ling A."/>
            <person name="Lombard V."/>
            <person name="Lucas S."/>
            <person name="Lundell T."/>
            <person name="Martin R."/>
            <person name="McLaughlin D.J."/>
            <person name="Morgenstern I."/>
            <person name="Morin E."/>
            <person name="Murat C."/>
            <person name="Nagy L.G."/>
            <person name="Nolan M."/>
            <person name="Ohm R.A."/>
            <person name="Patyshakuliyeva A."/>
            <person name="Rokas A."/>
            <person name="Ruiz-Duenas F.J."/>
            <person name="Sabat G."/>
            <person name="Salamov A."/>
            <person name="Samejima M."/>
            <person name="Schmutz J."/>
            <person name="Slot J.C."/>
            <person name="St John F."/>
            <person name="Stenlid J."/>
            <person name="Sun H."/>
            <person name="Sun S."/>
            <person name="Syed K."/>
            <person name="Tsang A."/>
            <person name="Wiebenga A."/>
            <person name="Young D."/>
            <person name="Pisabarro A."/>
            <person name="Eastwood D.C."/>
            <person name="Martin F."/>
            <person name="Cullen D."/>
            <person name="Grigoriev I.V."/>
            <person name="Hibbett D.S."/>
        </authorList>
    </citation>
    <scope>NUCLEOTIDE SEQUENCE [LARGE SCALE GENOMIC DNA]</scope>
    <source>
        <strain evidence="2">FP-91666</strain>
    </source>
</reference>
<dbReference type="Proteomes" id="UP000053927">
    <property type="component" value="Unassembled WGS sequence"/>
</dbReference>
<evidence type="ECO:0000313" key="2">
    <source>
        <dbReference type="Proteomes" id="UP000053927"/>
    </source>
</evidence>
<name>R7RVX4_STEHR</name>
<evidence type="ECO:0000313" key="1">
    <source>
        <dbReference type="EMBL" id="EIM79374.1"/>
    </source>
</evidence>